<protein>
    <submittedName>
        <fullName evidence="6">ABC transporter ATP-binding protein</fullName>
    </submittedName>
</protein>
<accession>A0ABN3VFG9</accession>
<evidence type="ECO:0000256" key="2">
    <source>
        <dbReference type="ARBA" id="ARBA00022448"/>
    </source>
</evidence>
<keyword evidence="3" id="KW-0547">Nucleotide-binding</keyword>
<dbReference type="RefSeq" id="WP_344680941.1">
    <property type="nucleotide sequence ID" value="NZ_BAAAUX010000014.1"/>
</dbReference>
<sequence>MSTPVLRARDLGARAGADRLLSGVDLDVLPGRVTAVIGASGSGKTTLGLALQGENRPGIALTGAVRLHDTDLLGLPTARRRAARATAIGYLPQHPAAVLNPVRRVGGVLDELASVRHPARAQRAEAVAEALESARVDSGALRRYPHQLSGGQQQRAALAQALVGRPAVLVLDEPATGLDTITKSEIAGTLAGLSALGTGIVLLTHDLGLARRLAHDVAVLRDGRVCEIGPADQVLTSPDHPYTRSLLAAAPGPPAIARISGAESGLHAERIGKTARNGKKLLETVDLRVPPGRRVAIVGRSGAGKTTLARCLAGLTRPDTGRIRLDGVPLSPGIRGRDRRERTRIQYVHQDSRASFDEFRSVAAQLARTARLARGLGREQARAEAERALEQLGLTASQIARRPNALSGGQLQRAALALALLADPAVLICDEITSGQDPATRAALLGRLAGTAAGLVLISHDLSAVAGIADEVHVLDEGRRVEHAPTRVLLSRPRTAPARALIGNADLDDSDG</sequence>
<proteinExistence type="inferred from homology"/>
<dbReference type="InterPro" id="IPR003439">
    <property type="entry name" value="ABC_transporter-like_ATP-bd"/>
</dbReference>
<dbReference type="InterPro" id="IPR013563">
    <property type="entry name" value="Oligopep_ABC_C"/>
</dbReference>
<evidence type="ECO:0000313" key="7">
    <source>
        <dbReference type="Proteomes" id="UP001500979"/>
    </source>
</evidence>
<dbReference type="PROSITE" id="PS50893">
    <property type="entry name" value="ABC_TRANSPORTER_2"/>
    <property type="match status" value="2"/>
</dbReference>
<comment type="caution">
    <text evidence="6">The sequence shown here is derived from an EMBL/GenBank/DDBJ whole genome shotgun (WGS) entry which is preliminary data.</text>
</comment>
<dbReference type="PANTHER" id="PTHR43776">
    <property type="entry name" value="TRANSPORT ATP-BINDING PROTEIN"/>
    <property type="match status" value="1"/>
</dbReference>
<organism evidence="6 7">
    <name type="scientific">Saccharopolyspora taberi</name>
    <dbReference type="NCBI Taxonomy" id="60895"/>
    <lineage>
        <taxon>Bacteria</taxon>
        <taxon>Bacillati</taxon>
        <taxon>Actinomycetota</taxon>
        <taxon>Actinomycetes</taxon>
        <taxon>Pseudonocardiales</taxon>
        <taxon>Pseudonocardiaceae</taxon>
        <taxon>Saccharopolyspora</taxon>
    </lineage>
</organism>
<feature type="domain" description="ABC transporter" evidence="5">
    <location>
        <begin position="6"/>
        <end position="247"/>
    </location>
</feature>
<reference evidence="6 7" key="1">
    <citation type="journal article" date="2019" name="Int. J. Syst. Evol. Microbiol.">
        <title>The Global Catalogue of Microorganisms (GCM) 10K type strain sequencing project: providing services to taxonomists for standard genome sequencing and annotation.</title>
        <authorList>
            <consortium name="The Broad Institute Genomics Platform"/>
            <consortium name="The Broad Institute Genome Sequencing Center for Infectious Disease"/>
            <person name="Wu L."/>
            <person name="Ma J."/>
        </authorList>
    </citation>
    <scope>NUCLEOTIDE SEQUENCE [LARGE SCALE GENOMIC DNA]</scope>
    <source>
        <strain evidence="6 7">JCM 9383</strain>
    </source>
</reference>
<gene>
    <name evidence="6" type="ORF">GCM10010470_35120</name>
</gene>
<dbReference type="SUPFAM" id="SSF52540">
    <property type="entry name" value="P-loop containing nucleoside triphosphate hydrolases"/>
    <property type="match status" value="2"/>
</dbReference>
<dbReference type="Gene3D" id="3.40.50.300">
    <property type="entry name" value="P-loop containing nucleotide triphosphate hydrolases"/>
    <property type="match status" value="2"/>
</dbReference>
<keyword evidence="7" id="KW-1185">Reference proteome</keyword>
<name>A0ABN3VFG9_9PSEU</name>
<dbReference type="Pfam" id="PF08352">
    <property type="entry name" value="oligo_HPY"/>
    <property type="match status" value="1"/>
</dbReference>
<dbReference type="InterPro" id="IPR050319">
    <property type="entry name" value="ABC_transp_ATP-bind"/>
</dbReference>
<keyword evidence="4 6" id="KW-0067">ATP-binding</keyword>
<evidence type="ECO:0000256" key="1">
    <source>
        <dbReference type="ARBA" id="ARBA00005417"/>
    </source>
</evidence>
<dbReference type="Proteomes" id="UP001500979">
    <property type="component" value="Unassembled WGS sequence"/>
</dbReference>
<dbReference type="InterPro" id="IPR027417">
    <property type="entry name" value="P-loop_NTPase"/>
</dbReference>
<dbReference type="InterPro" id="IPR003593">
    <property type="entry name" value="AAA+_ATPase"/>
</dbReference>
<dbReference type="Pfam" id="PF00005">
    <property type="entry name" value="ABC_tran"/>
    <property type="match status" value="2"/>
</dbReference>
<dbReference type="PROSITE" id="PS00211">
    <property type="entry name" value="ABC_TRANSPORTER_1"/>
    <property type="match status" value="2"/>
</dbReference>
<dbReference type="InterPro" id="IPR017871">
    <property type="entry name" value="ABC_transporter-like_CS"/>
</dbReference>
<comment type="similarity">
    <text evidence="1">Belongs to the ABC transporter superfamily.</text>
</comment>
<dbReference type="SMART" id="SM00382">
    <property type="entry name" value="AAA"/>
    <property type="match status" value="2"/>
</dbReference>
<evidence type="ECO:0000313" key="6">
    <source>
        <dbReference type="EMBL" id="GAA2796936.1"/>
    </source>
</evidence>
<keyword evidence="2" id="KW-0813">Transport</keyword>
<evidence type="ECO:0000256" key="4">
    <source>
        <dbReference type="ARBA" id="ARBA00022840"/>
    </source>
</evidence>
<feature type="domain" description="ABC transporter" evidence="5">
    <location>
        <begin position="266"/>
        <end position="502"/>
    </location>
</feature>
<evidence type="ECO:0000256" key="3">
    <source>
        <dbReference type="ARBA" id="ARBA00022741"/>
    </source>
</evidence>
<dbReference type="GO" id="GO:0005524">
    <property type="term" value="F:ATP binding"/>
    <property type="evidence" value="ECO:0007669"/>
    <property type="project" value="UniProtKB-KW"/>
</dbReference>
<dbReference type="PANTHER" id="PTHR43776:SF7">
    <property type="entry name" value="D,D-DIPEPTIDE TRANSPORT ATP-BINDING PROTEIN DDPF-RELATED"/>
    <property type="match status" value="1"/>
</dbReference>
<evidence type="ECO:0000259" key="5">
    <source>
        <dbReference type="PROSITE" id="PS50893"/>
    </source>
</evidence>
<dbReference type="EMBL" id="BAAAUX010000014">
    <property type="protein sequence ID" value="GAA2796936.1"/>
    <property type="molecule type" value="Genomic_DNA"/>
</dbReference>